<evidence type="ECO:0000313" key="11">
    <source>
        <dbReference type="EMBL" id="OHA06687.1"/>
    </source>
</evidence>
<evidence type="ECO:0000256" key="8">
    <source>
        <dbReference type="ARBA" id="ARBA00022917"/>
    </source>
</evidence>
<dbReference type="Pfam" id="PF01411">
    <property type="entry name" value="tRNA-synt_2c"/>
    <property type="match status" value="1"/>
</dbReference>
<evidence type="ECO:0000256" key="4">
    <source>
        <dbReference type="ARBA" id="ARBA00022598"/>
    </source>
</evidence>
<dbReference type="InterPro" id="IPR018164">
    <property type="entry name" value="Ala-tRNA-synth_IIc_N"/>
</dbReference>
<dbReference type="GO" id="GO:0006419">
    <property type="term" value="P:alanyl-tRNA aminoacylation"/>
    <property type="evidence" value="ECO:0007669"/>
    <property type="project" value="InterPro"/>
</dbReference>
<dbReference type="GO" id="GO:0004813">
    <property type="term" value="F:alanine-tRNA ligase activity"/>
    <property type="evidence" value="ECO:0007669"/>
    <property type="project" value="UniProtKB-EC"/>
</dbReference>
<dbReference type="GO" id="GO:0005524">
    <property type="term" value="F:ATP binding"/>
    <property type="evidence" value="ECO:0007669"/>
    <property type="project" value="UniProtKB-KW"/>
</dbReference>
<dbReference type="InterPro" id="IPR002318">
    <property type="entry name" value="Ala-tRNA-lgiase_IIc"/>
</dbReference>
<accession>A0A1G2L4T8</accession>
<keyword evidence="8" id="KW-0648">Protein biosynthesis</keyword>
<evidence type="ECO:0000256" key="2">
    <source>
        <dbReference type="ARBA" id="ARBA00013168"/>
    </source>
</evidence>
<dbReference type="SUPFAM" id="SSF55681">
    <property type="entry name" value="Class II aaRS and biotin synthetases"/>
    <property type="match status" value="1"/>
</dbReference>
<evidence type="ECO:0000256" key="5">
    <source>
        <dbReference type="ARBA" id="ARBA00022741"/>
    </source>
</evidence>
<dbReference type="EC" id="6.1.1.7" evidence="2"/>
<dbReference type="InterPro" id="IPR018162">
    <property type="entry name" value="Ala-tRNA-ligase_IIc_anticod-bd"/>
</dbReference>
<dbReference type="InterPro" id="IPR018163">
    <property type="entry name" value="Thr/Ala-tRNA-synth_IIc_edit"/>
</dbReference>
<name>A0A1G2L4T8_9BACT</name>
<dbReference type="GO" id="GO:0005737">
    <property type="term" value="C:cytoplasm"/>
    <property type="evidence" value="ECO:0007669"/>
    <property type="project" value="InterPro"/>
</dbReference>
<dbReference type="InterPro" id="IPR045864">
    <property type="entry name" value="aa-tRNA-synth_II/BPL/LPL"/>
</dbReference>
<dbReference type="Pfam" id="PF07973">
    <property type="entry name" value="tRNA_SAD"/>
    <property type="match status" value="1"/>
</dbReference>
<dbReference type="AlphaFoldDB" id="A0A1G2L4T8"/>
<dbReference type="Gene3D" id="3.30.980.10">
    <property type="entry name" value="Threonyl-trna Synthetase, Chain A, domain 2"/>
    <property type="match status" value="1"/>
</dbReference>
<evidence type="ECO:0000256" key="7">
    <source>
        <dbReference type="ARBA" id="ARBA00022884"/>
    </source>
</evidence>
<dbReference type="CDD" id="cd00673">
    <property type="entry name" value="AlaRS_core"/>
    <property type="match status" value="1"/>
</dbReference>
<dbReference type="FunFam" id="3.30.980.10:FF:000004">
    <property type="entry name" value="Alanine--tRNA ligase, cytoplasmic"/>
    <property type="match status" value="1"/>
</dbReference>
<dbReference type="PANTHER" id="PTHR11777">
    <property type="entry name" value="ALANYL-TRNA SYNTHETASE"/>
    <property type="match status" value="1"/>
</dbReference>
<dbReference type="InterPro" id="IPR018165">
    <property type="entry name" value="Ala-tRNA-synth_IIc_core"/>
</dbReference>
<dbReference type="GO" id="GO:0000049">
    <property type="term" value="F:tRNA binding"/>
    <property type="evidence" value="ECO:0007669"/>
    <property type="project" value="UniProtKB-KW"/>
</dbReference>
<keyword evidence="6" id="KW-0067">ATP-binding</keyword>
<comment type="similarity">
    <text evidence="1">Belongs to the class-II aminoacyl-tRNA synthetase family.</text>
</comment>
<dbReference type="SUPFAM" id="SSF55186">
    <property type="entry name" value="ThrRS/AlaRS common domain"/>
    <property type="match status" value="1"/>
</dbReference>
<gene>
    <name evidence="11" type="ORF">A2934_05670</name>
</gene>
<dbReference type="Gene3D" id="3.30.54.20">
    <property type="match status" value="1"/>
</dbReference>
<protein>
    <recommendedName>
        <fullName evidence="2">alanine--tRNA ligase</fullName>
        <ecNumber evidence="2">6.1.1.7</ecNumber>
    </recommendedName>
</protein>
<evidence type="ECO:0000256" key="6">
    <source>
        <dbReference type="ARBA" id="ARBA00022840"/>
    </source>
</evidence>
<dbReference type="EMBL" id="MHQO01000025">
    <property type="protein sequence ID" value="OHA06687.1"/>
    <property type="molecule type" value="Genomic_DNA"/>
</dbReference>
<keyword evidence="5" id="KW-0547">Nucleotide-binding</keyword>
<keyword evidence="7" id="KW-0694">RNA-binding</keyword>
<organism evidence="11 12">
    <name type="scientific">Candidatus Sungbacteria bacterium RIFCSPLOWO2_01_FULL_47_10</name>
    <dbReference type="NCBI Taxonomy" id="1802276"/>
    <lineage>
        <taxon>Bacteria</taxon>
        <taxon>Candidatus Sungiibacteriota</taxon>
    </lineage>
</organism>
<keyword evidence="9" id="KW-0030">Aminoacyl-tRNA synthetase</keyword>
<feature type="domain" description="Alanyl-transfer RNA synthetases family profile" evidence="10">
    <location>
        <begin position="1"/>
        <end position="614"/>
    </location>
</feature>
<dbReference type="SMART" id="SM00863">
    <property type="entry name" value="tRNA_SAD"/>
    <property type="match status" value="1"/>
</dbReference>
<keyword evidence="4" id="KW-0436">Ligase</keyword>
<evidence type="ECO:0000256" key="3">
    <source>
        <dbReference type="ARBA" id="ARBA00022555"/>
    </source>
</evidence>
<evidence type="ECO:0000256" key="1">
    <source>
        <dbReference type="ARBA" id="ARBA00008226"/>
    </source>
</evidence>
<dbReference type="PRINTS" id="PR00980">
    <property type="entry name" value="TRNASYNTHALA"/>
</dbReference>
<dbReference type="SUPFAM" id="SSF101353">
    <property type="entry name" value="Putative anticodon-binding domain of alanyl-tRNA synthetase (AlaRS)"/>
    <property type="match status" value="1"/>
</dbReference>
<dbReference type="InterPro" id="IPR050058">
    <property type="entry name" value="Ala-tRNA_ligase"/>
</dbReference>
<dbReference type="Gene3D" id="3.30.930.10">
    <property type="entry name" value="Bira Bifunctional Protein, Domain 2"/>
    <property type="match status" value="1"/>
</dbReference>
<keyword evidence="3" id="KW-0820">tRNA-binding</keyword>
<dbReference type="GO" id="GO:0002161">
    <property type="term" value="F:aminoacyl-tRNA deacylase activity"/>
    <property type="evidence" value="ECO:0007669"/>
    <property type="project" value="TreeGrafter"/>
</dbReference>
<evidence type="ECO:0000256" key="9">
    <source>
        <dbReference type="ARBA" id="ARBA00023146"/>
    </source>
</evidence>
<dbReference type="Proteomes" id="UP000177982">
    <property type="component" value="Unassembled WGS sequence"/>
</dbReference>
<evidence type="ECO:0000313" key="12">
    <source>
        <dbReference type="Proteomes" id="UP000177982"/>
    </source>
</evidence>
<sequence length="614" mass="69687">MEAKEIRKKFLQFFEKRGHAVVPSSSLIPDDPSVLLTTAGMQQFKKYYTGEADATKDFGTLNTASVQKSFRTSDIDEVGDESHLTFFEMLGNFSFGGYFKKEAIEYAYDFITKEMGLEISYVTIFEGKDDIGVPKDEVSKKIWQSLAPELVVKEEGMEDVFWGPTGTSGPCGPTTEIYCKNAEGKDIEVWNLVFNEFFFSGSREELLSGNSGKKLEKLRTPGVDTGMGFERLVMIAQKKKNIFETDLFLEPFLLFLMGNNQRGGRIIADHMRAIIFLLADGVRSSNKGAGYILRRLMRRAIVQTQLLGFSQNSLLDRVPFVIKKYGVFSDYFNMPEREAIIKSEFGAEMEKFGRTLKTGIREFFNKFPEMNVQRIIPGRSLEVHIVKRISGDDAFYFHQSFGLTLDIIKDLARKGGHIVEVDDSEFEIAREKHREISRAGQEKKFGGHGLVLNTGELKAANEEEVKIVTRLHTATHLLNAALRKVLGQDVRQDGSDITAERTRFDFTFPRKLTPEELKNIEDAVHDAIQKNLTVKREEMDYKKAIQSGALHFFKEKYPRRVSIYTAYDPKTGEELSKEFCGGPHVEHTGEIGRFKIIKEESSSAGVRRIRATVE</sequence>
<reference evidence="11 12" key="1">
    <citation type="journal article" date="2016" name="Nat. Commun.">
        <title>Thousands of microbial genomes shed light on interconnected biogeochemical processes in an aquifer system.</title>
        <authorList>
            <person name="Anantharaman K."/>
            <person name="Brown C.T."/>
            <person name="Hug L.A."/>
            <person name="Sharon I."/>
            <person name="Castelle C.J."/>
            <person name="Probst A.J."/>
            <person name="Thomas B.C."/>
            <person name="Singh A."/>
            <person name="Wilkins M.J."/>
            <person name="Karaoz U."/>
            <person name="Brodie E.L."/>
            <person name="Williams K.H."/>
            <person name="Hubbard S.S."/>
            <person name="Banfield J.F."/>
        </authorList>
    </citation>
    <scope>NUCLEOTIDE SEQUENCE [LARGE SCALE GENOMIC DNA]</scope>
</reference>
<evidence type="ECO:0000259" key="10">
    <source>
        <dbReference type="PROSITE" id="PS50860"/>
    </source>
</evidence>
<dbReference type="InterPro" id="IPR012947">
    <property type="entry name" value="tRNA_SAD"/>
</dbReference>
<dbReference type="PROSITE" id="PS50860">
    <property type="entry name" value="AA_TRNA_LIGASE_II_ALA"/>
    <property type="match status" value="1"/>
</dbReference>
<proteinExistence type="inferred from homology"/>
<dbReference type="PANTHER" id="PTHR11777:SF9">
    <property type="entry name" value="ALANINE--TRNA LIGASE, CYTOPLASMIC"/>
    <property type="match status" value="1"/>
</dbReference>
<comment type="caution">
    <text evidence="11">The sequence shown here is derived from an EMBL/GenBank/DDBJ whole genome shotgun (WGS) entry which is preliminary data.</text>
</comment>